<dbReference type="Gene3D" id="3.30.390.130">
    <property type="match status" value="1"/>
</dbReference>
<sequence length="292" mass="32623">MEEKTWKALDVDGKITKIKEKFDVDFQEVRRDGSKVQVKASYKGPEGNPFMDNNAVRALLRLYQKSITSPLNLTQLQGASGFRDSTTMHEDESEKRPVPEGGATGGDSTEENCPICLSPFTDKKSLNCKHEFCNLCLQQAKESNGPICPVCRKVFGIIQGDQPDGRMTWTRSSGQVPGFSNCGIITITYSIPNGTQTEKHPKPGHWYTGTTRMAYLPDNKEGNEVLKLLKKAFDQKLIFTIGASRTTGYENQVTWNDIHHKTSLYGGPDSYGYPDPTYLSRVREELKAKGIE</sequence>
<dbReference type="GO" id="GO:0061630">
    <property type="term" value="F:ubiquitin protein ligase activity"/>
    <property type="evidence" value="ECO:0000318"/>
    <property type="project" value="GO_Central"/>
</dbReference>
<comment type="catalytic activity">
    <reaction evidence="1 9">
        <text>S-ubiquitinyl-[E2 ubiquitin-conjugating enzyme]-L-cysteine + [acceptor protein]-L-lysine = [E2 ubiquitin-conjugating enzyme]-L-cysteine + N(6)-ubiquitinyl-[acceptor protein]-L-lysine.</text>
        <dbReference type="EC" id="2.3.2.27"/>
    </reaction>
</comment>
<evidence type="ECO:0000256" key="4">
    <source>
        <dbReference type="ARBA" id="ARBA00022679"/>
    </source>
</evidence>
<evidence type="ECO:0000256" key="6">
    <source>
        <dbReference type="ARBA" id="ARBA00022771"/>
    </source>
</evidence>
<dbReference type="InterPro" id="IPR013083">
    <property type="entry name" value="Znf_RING/FYVE/PHD"/>
</dbReference>
<evidence type="ECO:0000313" key="13">
    <source>
        <dbReference type="Proteomes" id="UP000001038"/>
    </source>
</evidence>
<feature type="region of interest" description="Disordered" evidence="10">
    <location>
        <begin position="78"/>
        <end position="108"/>
    </location>
</feature>
<keyword evidence="9" id="KW-0963">Cytoplasm</keyword>
<accession>A0A3B3I683</accession>
<reference evidence="12 13" key="1">
    <citation type="journal article" date="2007" name="Nature">
        <title>The medaka draft genome and insights into vertebrate genome evolution.</title>
        <authorList>
            <person name="Kasahara M."/>
            <person name="Naruse K."/>
            <person name="Sasaki S."/>
            <person name="Nakatani Y."/>
            <person name="Qu W."/>
            <person name="Ahsan B."/>
            <person name="Yamada T."/>
            <person name="Nagayasu Y."/>
            <person name="Doi K."/>
            <person name="Kasai Y."/>
            <person name="Jindo T."/>
            <person name="Kobayashi D."/>
            <person name="Shimada A."/>
            <person name="Toyoda A."/>
            <person name="Kuroki Y."/>
            <person name="Fujiyama A."/>
            <person name="Sasaki T."/>
            <person name="Shimizu A."/>
            <person name="Asakawa S."/>
            <person name="Shimizu N."/>
            <person name="Hashimoto S."/>
            <person name="Yang J."/>
            <person name="Lee Y."/>
            <person name="Matsushima K."/>
            <person name="Sugano S."/>
            <person name="Sakaizumi M."/>
            <person name="Narita T."/>
            <person name="Ohishi K."/>
            <person name="Haga S."/>
            <person name="Ohta F."/>
            <person name="Nomoto H."/>
            <person name="Nogata K."/>
            <person name="Morishita T."/>
            <person name="Endo T."/>
            <person name="Shin-I T."/>
            <person name="Takeda H."/>
            <person name="Morishita S."/>
            <person name="Kohara Y."/>
        </authorList>
    </citation>
    <scope>NUCLEOTIDE SEQUENCE [LARGE SCALE GENOMIC DNA]</scope>
    <source>
        <strain evidence="12 13">Hd-rR</strain>
    </source>
</reference>
<evidence type="ECO:0000256" key="9">
    <source>
        <dbReference type="RuleBase" id="RU367105"/>
    </source>
</evidence>
<dbReference type="GeneTree" id="ENSGT00940000154578"/>
<evidence type="ECO:0000256" key="8">
    <source>
        <dbReference type="PROSITE-ProRule" id="PRU00175"/>
    </source>
</evidence>
<dbReference type="Gene3D" id="3.30.40.10">
    <property type="entry name" value="Zinc/RING finger domain, C3HC4 (zinc finger)"/>
    <property type="match status" value="1"/>
</dbReference>
<evidence type="ECO:0000313" key="12">
    <source>
        <dbReference type="Ensembl" id="ENSORLP00000039326.1"/>
    </source>
</evidence>
<dbReference type="Proteomes" id="UP000001038">
    <property type="component" value="Chromosome 5"/>
</dbReference>
<comment type="subcellular location">
    <subcellularLocation>
        <location evidence="9">Cytoplasm</location>
    </subcellularLocation>
</comment>
<evidence type="ECO:0000256" key="10">
    <source>
        <dbReference type="SAM" id="MobiDB-lite"/>
    </source>
</evidence>
<dbReference type="UniPathway" id="UPA00143"/>
<dbReference type="SUPFAM" id="SSF57850">
    <property type="entry name" value="RING/U-box"/>
    <property type="match status" value="1"/>
</dbReference>
<keyword evidence="6 8" id="KW-0863">Zinc-finger</keyword>
<proteinExistence type="inferred from homology"/>
<evidence type="ECO:0000259" key="11">
    <source>
        <dbReference type="PROSITE" id="PS50089"/>
    </source>
</evidence>
<dbReference type="Bgee" id="ENSORLG00000028660">
    <property type="expression patterns" value="Expressed in pharyngeal gill and 12 other cell types or tissues"/>
</dbReference>
<dbReference type="SMART" id="SM00184">
    <property type="entry name" value="RING"/>
    <property type="match status" value="1"/>
</dbReference>
<dbReference type="STRING" id="8090.ENSORLP00000039326"/>
<dbReference type="InterPro" id="IPR017907">
    <property type="entry name" value="Znf_RING_CS"/>
</dbReference>
<dbReference type="EC" id="2.3.2.27" evidence="9"/>
<reference evidence="12" key="2">
    <citation type="submission" date="2025-08" db="UniProtKB">
        <authorList>
            <consortium name="Ensembl"/>
        </authorList>
    </citation>
    <scope>IDENTIFICATION</scope>
    <source>
        <strain evidence="12">Hd-rR</strain>
    </source>
</reference>
<reference evidence="12" key="3">
    <citation type="submission" date="2025-09" db="UniProtKB">
        <authorList>
            <consortium name="Ensembl"/>
        </authorList>
    </citation>
    <scope>IDENTIFICATION</scope>
    <source>
        <strain evidence="12">Hd-rR</strain>
    </source>
</reference>
<keyword evidence="5 9" id="KW-0479">Metal-binding</keyword>
<dbReference type="Pfam" id="PF00097">
    <property type="entry name" value="zf-C3HC4"/>
    <property type="match status" value="1"/>
</dbReference>
<comment type="pathway">
    <text evidence="2 9">Protein modification; protein ubiquitination.</text>
</comment>
<dbReference type="InterPro" id="IPR018957">
    <property type="entry name" value="Znf_C3HC4_RING-type"/>
</dbReference>
<organism evidence="12 13">
    <name type="scientific">Oryzias latipes</name>
    <name type="common">Japanese rice fish</name>
    <name type="synonym">Japanese killifish</name>
    <dbReference type="NCBI Taxonomy" id="8090"/>
    <lineage>
        <taxon>Eukaryota</taxon>
        <taxon>Metazoa</taxon>
        <taxon>Chordata</taxon>
        <taxon>Craniata</taxon>
        <taxon>Vertebrata</taxon>
        <taxon>Euteleostomi</taxon>
        <taxon>Actinopterygii</taxon>
        <taxon>Neopterygii</taxon>
        <taxon>Teleostei</taxon>
        <taxon>Neoteleostei</taxon>
        <taxon>Acanthomorphata</taxon>
        <taxon>Ovalentaria</taxon>
        <taxon>Atherinomorphae</taxon>
        <taxon>Beloniformes</taxon>
        <taxon>Adrianichthyidae</taxon>
        <taxon>Oryziinae</taxon>
        <taxon>Oryzias</taxon>
    </lineage>
</organism>
<protein>
    <recommendedName>
        <fullName evidence="9">E3 ubiquitin-protein ligase</fullName>
        <ecNumber evidence="9">2.3.2.27</ecNumber>
    </recommendedName>
</protein>
<dbReference type="InterPro" id="IPR039399">
    <property type="entry name" value="Deltex_C_sf"/>
</dbReference>
<dbReference type="GO" id="GO:0005737">
    <property type="term" value="C:cytoplasm"/>
    <property type="evidence" value="ECO:0007669"/>
    <property type="project" value="UniProtKB-SubCell"/>
</dbReference>
<comment type="similarity">
    <text evidence="3 9">Belongs to the Deltex family.</text>
</comment>
<dbReference type="PROSITE" id="PS50089">
    <property type="entry name" value="ZF_RING_2"/>
    <property type="match status" value="1"/>
</dbReference>
<dbReference type="AlphaFoldDB" id="A0A3B3I683"/>
<dbReference type="Ensembl" id="ENSORLT00000027720.1">
    <property type="protein sequence ID" value="ENSORLP00000039326.1"/>
    <property type="gene ID" value="ENSORLG00000028660.1"/>
</dbReference>
<dbReference type="GO" id="GO:0005654">
    <property type="term" value="C:nucleoplasm"/>
    <property type="evidence" value="ECO:0000318"/>
    <property type="project" value="GO_Central"/>
</dbReference>
<keyword evidence="7 9" id="KW-0862">Zinc</keyword>
<dbReference type="GO" id="GO:0016567">
    <property type="term" value="P:protein ubiquitination"/>
    <property type="evidence" value="ECO:0000318"/>
    <property type="project" value="GO_Central"/>
</dbReference>
<feature type="domain" description="RING-type" evidence="11">
    <location>
        <begin position="113"/>
        <end position="152"/>
    </location>
</feature>
<dbReference type="InterPro" id="IPR039396">
    <property type="entry name" value="Deltex_C"/>
</dbReference>
<dbReference type="InterPro" id="IPR039398">
    <property type="entry name" value="Deltex_fam"/>
</dbReference>
<feature type="compositionally biased region" description="Basic and acidic residues" evidence="10">
    <location>
        <begin position="86"/>
        <end position="98"/>
    </location>
</feature>
<dbReference type="GO" id="GO:0008270">
    <property type="term" value="F:zinc ion binding"/>
    <property type="evidence" value="ECO:0007669"/>
    <property type="project" value="UniProtKB-KW"/>
</dbReference>
<dbReference type="GO" id="GO:0007219">
    <property type="term" value="P:Notch signaling pathway"/>
    <property type="evidence" value="ECO:0000318"/>
    <property type="project" value="GO_Central"/>
</dbReference>
<evidence type="ECO:0000256" key="3">
    <source>
        <dbReference type="ARBA" id="ARBA00009413"/>
    </source>
</evidence>
<evidence type="ECO:0000256" key="1">
    <source>
        <dbReference type="ARBA" id="ARBA00000900"/>
    </source>
</evidence>
<evidence type="ECO:0000256" key="7">
    <source>
        <dbReference type="ARBA" id="ARBA00022833"/>
    </source>
</evidence>
<keyword evidence="13" id="KW-1185">Reference proteome</keyword>
<evidence type="ECO:0000256" key="5">
    <source>
        <dbReference type="ARBA" id="ARBA00022723"/>
    </source>
</evidence>
<evidence type="ECO:0000256" key="2">
    <source>
        <dbReference type="ARBA" id="ARBA00004906"/>
    </source>
</evidence>
<name>A0A3B3I683_ORYLA</name>
<keyword evidence="4 9" id="KW-0808">Transferase</keyword>
<dbReference type="InterPro" id="IPR001841">
    <property type="entry name" value="Znf_RING"/>
</dbReference>
<dbReference type="CDD" id="cd09633">
    <property type="entry name" value="Deltex_C"/>
    <property type="match status" value="1"/>
</dbReference>
<dbReference type="PANTHER" id="PTHR12622">
    <property type="entry name" value="DELTEX-RELATED"/>
    <property type="match status" value="1"/>
</dbReference>
<dbReference type="Pfam" id="PF18102">
    <property type="entry name" value="DTC"/>
    <property type="match status" value="1"/>
</dbReference>
<dbReference type="InParanoid" id="A0A3B3I683"/>
<dbReference type="PROSITE" id="PS00518">
    <property type="entry name" value="ZF_RING_1"/>
    <property type="match status" value="1"/>
</dbReference>